<dbReference type="Proteomes" id="UP001210720">
    <property type="component" value="Unassembled WGS sequence"/>
</dbReference>
<reference evidence="2 3" key="1">
    <citation type="submission" date="2023-01" db="EMBL/GenBank/DDBJ databases">
        <title>Thalassococcus onchidii sp. nov., isolated from a marine invertebrate from the South China Sea.</title>
        <authorList>
            <person name="Xu S."/>
            <person name="Liu Z."/>
            <person name="Xu Y."/>
        </authorList>
    </citation>
    <scope>NUCLEOTIDE SEQUENCE [LARGE SCALE GENOMIC DNA]</scope>
    <source>
        <strain evidence="2 3">KCTC 32084</strain>
    </source>
</reference>
<proteinExistence type="predicted"/>
<dbReference type="InterPro" id="IPR002372">
    <property type="entry name" value="PQQ_rpt_dom"/>
</dbReference>
<keyword evidence="3" id="KW-1185">Reference proteome</keyword>
<dbReference type="InterPro" id="IPR011047">
    <property type="entry name" value="Quinoprotein_ADH-like_sf"/>
</dbReference>
<dbReference type="PROSITE" id="PS51257">
    <property type="entry name" value="PROKAR_LIPOPROTEIN"/>
    <property type="match status" value="1"/>
</dbReference>
<gene>
    <name evidence="2" type="ORF">PFY00_17615</name>
</gene>
<accession>A0ABT4XX78</accession>
<evidence type="ECO:0000313" key="3">
    <source>
        <dbReference type="Proteomes" id="UP001210720"/>
    </source>
</evidence>
<dbReference type="PANTHER" id="PTHR34512">
    <property type="entry name" value="CELL SURFACE PROTEIN"/>
    <property type="match status" value="1"/>
</dbReference>
<dbReference type="Pfam" id="PF13360">
    <property type="entry name" value="PQQ_2"/>
    <property type="match status" value="1"/>
</dbReference>
<organism evidence="2 3">
    <name type="scientific">Thalassococcus lentus</name>
    <dbReference type="NCBI Taxonomy" id="1210524"/>
    <lineage>
        <taxon>Bacteria</taxon>
        <taxon>Pseudomonadati</taxon>
        <taxon>Pseudomonadota</taxon>
        <taxon>Alphaproteobacteria</taxon>
        <taxon>Rhodobacterales</taxon>
        <taxon>Roseobacteraceae</taxon>
        <taxon>Thalassococcus</taxon>
    </lineage>
</organism>
<dbReference type="SUPFAM" id="SSF50998">
    <property type="entry name" value="Quinoprotein alcohol dehydrogenase-like"/>
    <property type="match status" value="1"/>
</dbReference>
<evidence type="ECO:0000259" key="1">
    <source>
        <dbReference type="Pfam" id="PF13360"/>
    </source>
</evidence>
<dbReference type="SMART" id="SM00564">
    <property type="entry name" value="PQQ"/>
    <property type="match status" value="6"/>
</dbReference>
<feature type="domain" description="Pyrrolo-quinoline quinone repeat" evidence="1">
    <location>
        <begin position="124"/>
        <end position="360"/>
    </location>
</feature>
<evidence type="ECO:0000313" key="2">
    <source>
        <dbReference type="EMBL" id="MDA7426556.1"/>
    </source>
</evidence>
<name>A0ABT4XX78_9RHOB</name>
<dbReference type="RefSeq" id="WP_271433914.1">
    <property type="nucleotide sequence ID" value="NZ_JAQIOY010000010.1"/>
</dbReference>
<dbReference type="InterPro" id="IPR015943">
    <property type="entry name" value="WD40/YVTN_repeat-like_dom_sf"/>
</dbReference>
<protein>
    <submittedName>
        <fullName evidence="2">PQQ-binding-like beta-propeller repeat protein</fullName>
    </submittedName>
</protein>
<dbReference type="Gene3D" id="2.130.10.10">
    <property type="entry name" value="YVTN repeat-like/Quinoprotein amine dehydrogenase"/>
    <property type="match status" value="1"/>
</dbReference>
<dbReference type="EMBL" id="JAQIOY010000010">
    <property type="protein sequence ID" value="MDA7426556.1"/>
    <property type="molecule type" value="Genomic_DNA"/>
</dbReference>
<dbReference type="InterPro" id="IPR018391">
    <property type="entry name" value="PQQ_b-propeller_rpt"/>
</dbReference>
<sequence length="445" mass="46105">MALARSASILGMLAVMTLAGCEDREVILTGERLGVRDVLETRGGPDALAGENTSRAIALGGASSNASWTQSGVSPHVRIGHAALGSGSLSPLWSVDIGAGDSRRNRLNVDPVVADGRIFTVSADHIVRATSTGGETLWSYDLTPQRDDAKQGQGGGLAVSGGTLYVASGFGTLTALDASNGAEVWTQRLDASATGAPSVRDGVVYVVSGDQIAWAIEADSGRVRWQVEGVGDANNVAGAPAPAIGEKHVIFSFGNGSVQAMFRQGGLRLWSADLLGRRNGFALSGIDDITGDPLISGETVYAGNHSGRIAALSVHTGERFWTAQQGALGPAWPAGDSVFFVSDRNQLVRLDADTGEQIWQVALPGYEPTRNPNRKRDASFANHGPILAGGRLIVASSDGQIRAFSPEDGAQVAATAIDGGATTRPVVAGGTLYVVSRKGVLHAYR</sequence>
<comment type="caution">
    <text evidence="2">The sequence shown here is derived from an EMBL/GenBank/DDBJ whole genome shotgun (WGS) entry which is preliminary data.</text>
</comment>
<dbReference type="PANTHER" id="PTHR34512:SF30">
    <property type="entry name" value="OUTER MEMBRANE PROTEIN ASSEMBLY FACTOR BAMB"/>
    <property type="match status" value="1"/>
</dbReference>